<proteinExistence type="predicted"/>
<dbReference type="EMBL" id="SUTE01000002">
    <property type="protein sequence ID" value="MBE6504269.1"/>
    <property type="molecule type" value="Genomic_DNA"/>
</dbReference>
<dbReference type="Proteomes" id="UP000762703">
    <property type="component" value="Unassembled WGS sequence"/>
</dbReference>
<protein>
    <submittedName>
        <fullName evidence="1">Uncharacterized protein</fullName>
    </submittedName>
</protein>
<name>A0A8T3V881_9EURY</name>
<sequence>MNRKILVALSVVLLAIVAMGTASAFEFPDLGSIFGGTPPDQNVTLDGETFHIPGTFKNNTNVSENGTVNDYTFFNSTTYSRGFQNSTNYINILIFDYKGATVTDVFVNYNNGTSKTINGTKGFMYSDNVGYTFSYAKGNKVISIQSDNENLIGPVIAK</sequence>
<organism evidence="1 2">
    <name type="scientific">Methanobrevibacter millerae</name>
    <dbReference type="NCBI Taxonomy" id="230361"/>
    <lineage>
        <taxon>Archaea</taxon>
        <taxon>Methanobacteriati</taxon>
        <taxon>Methanobacteriota</taxon>
        <taxon>Methanomada group</taxon>
        <taxon>Methanobacteria</taxon>
        <taxon>Methanobacteriales</taxon>
        <taxon>Methanobacteriaceae</taxon>
        <taxon>Methanobrevibacter</taxon>
    </lineage>
</organism>
<comment type="caution">
    <text evidence="1">The sequence shown here is derived from an EMBL/GenBank/DDBJ whole genome shotgun (WGS) entry which is preliminary data.</text>
</comment>
<dbReference type="RefSeq" id="WP_303735905.1">
    <property type="nucleotide sequence ID" value="NZ_SUTE01000002.1"/>
</dbReference>
<reference evidence="1" key="1">
    <citation type="submission" date="2019-04" db="EMBL/GenBank/DDBJ databases">
        <title>Evolution of Biomass-Degrading Anaerobic Consortia Revealed by Metagenomics.</title>
        <authorList>
            <person name="Peng X."/>
        </authorList>
    </citation>
    <scope>NUCLEOTIDE SEQUENCE</scope>
    <source>
        <strain evidence="1">SIG12</strain>
    </source>
</reference>
<gene>
    <name evidence="1" type="ORF">E7Z73_00795</name>
</gene>
<dbReference type="AlphaFoldDB" id="A0A8T3V881"/>
<evidence type="ECO:0000313" key="1">
    <source>
        <dbReference type="EMBL" id="MBE6504269.1"/>
    </source>
</evidence>
<evidence type="ECO:0000313" key="2">
    <source>
        <dbReference type="Proteomes" id="UP000762703"/>
    </source>
</evidence>
<accession>A0A8T3V881</accession>